<accession>A0A1W1CPA8</accession>
<proteinExistence type="inferred from homology"/>
<feature type="transmembrane region" description="Helical" evidence="8">
    <location>
        <begin position="34"/>
        <end position="58"/>
    </location>
</feature>
<reference evidence="9" key="1">
    <citation type="submission" date="2016-10" db="EMBL/GenBank/DDBJ databases">
        <authorList>
            <person name="de Groot N.N."/>
        </authorList>
    </citation>
    <scope>NUCLEOTIDE SEQUENCE</scope>
</reference>
<evidence type="ECO:0000256" key="5">
    <source>
        <dbReference type="ARBA" id="ARBA00023136"/>
    </source>
</evidence>
<comment type="similarity">
    <text evidence="6">Belongs to the fluoride channel Fluc/FEX (TC 1.A.43) family.</text>
</comment>
<evidence type="ECO:0000256" key="4">
    <source>
        <dbReference type="ARBA" id="ARBA00022989"/>
    </source>
</evidence>
<dbReference type="GO" id="GO:0005886">
    <property type="term" value="C:plasma membrane"/>
    <property type="evidence" value="ECO:0007669"/>
    <property type="project" value="UniProtKB-SubCell"/>
</dbReference>
<organism evidence="9">
    <name type="scientific">hydrothermal vent metagenome</name>
    <dbReference type="NCBI Taxonomy" id="652676"/>
    <lineage>
        <taxon>unclassified sequences</taxon>
        <taxon>metagenomes</taxon>
        <taxon>ecological metagenomes</taxon>
    </lineage>
</organism>
<dbReference type="HAMAP" id="MF_00454">
    <property type="entry name" value="FluC"/>
    <property type="match status" value="1"/>
</dbReference>
<name>A0A1W1CPA8_9ZZZZ</name>
<evidence type="ECO:0000256" key="6">
    <source>
        <dbReference type="ARBA" id="ARBA00035120"/>
    </source>
</evidence>
<dbReference type="Pfam" id="PF02537">
    <property type="entry name" value="CRCB"/>
    <property type="match status" value="1"/>
</dbReference>
<dbReference type="AlphaFoldDB" id="A0A1W1CPA8"/>
<dbReference type="EMBL" id="FPHK01000105">
    <property type="protein sequence ID" value="SFV67543.1"/>
    <property type="molecule type" value="Genomic_DNA"/>
</dbReference>
<keyword evidence="2" id="KW-1003">Cell membrane</keyword>
<sequence>MNLTLLLFIGAGGFFGAISRFLIATNVQKLSGSFFPYGTLSVNVLGSFIIGFAAMFFAQSVQPEYKAFVITGFLGALTTFSTFSLENVTMLQDGEFTSFGLNIFLNITLTITATILAVMLFKKLYA</sequence>
<evidence type="ECO:0000313" key="9">
    <source>
        <dbReference type="EMBL" id="SFV67543.1"/>
    </source>
</evidence>
<feature type="transmembrane region" description="Helical" evidence="8">
    <location>
        <begin position="103"/>
        <end position="121"/>
    </location>
</feature>
<keyword evidence="5 8" id="KW-0472">Membrane</keyword>
<evidence type="ECO:0000256" key="2">
    <source>
        <dbReference type="ARBA" id="ARBA00022475"/>
    </source>
</evidence>
<dbReference type="PANTHER" id="PTHR28259">
    <property type="entry name" value="FLUORIDE EXPORT PROTEIN 1-RELATED"/>
    <property type="match status" value="1"/>
</dbReference>
<gene>
    <name evidence="9" type="ORF">MNB_SM-6-1057</name>
</gene>
<protein>
    <submittedName>
        <fullName evidence="9">CrcB protein</fullName>
    </submittedName>
</protein>
<feature type="transmembrane region" description="Helical" evidence="8">
    <location>
        <begin position="65"/>
        <end position="83"/>
    </location>
</feature>
<evidence type="ECO:0000256" key="1">
    <source>
        <dbReference type="ARBA" id="ARBA00004651"/>
    </source>
</evidence>
<dbReference type="PANTHER" id="PTHR28259:SF1">
    <property type="entry name" value="FLUORIDE EXPORT PROTEIN 1-RELATED"/>
    <property type="match status" value="1"/>
</dbReference>
<dbReference type="GO" id="GO:1903425">
    <property type="term" value="F:fluoride transmembrane transporter activity"/>
    <property type="evidence" value="ECO:0007669"/>
    <property type="project" value="TreeGrafter"/>
</dbReference>
<keyword evidence="4 8" id="KW-1133">Transmembrane helix</keyword>
<keyword evidence="3 8" id="KW-0812">Transmembrane</keyword>
<comment type="subcellular location">
    <subcellularLocation>
        <location evidence="1">Cell membrane</location>
        <topology evidence="1">Multi-pass membrane protein</topology>
    </subcellularLocation>
</comment>
<dbReference type="NCBIfam" id="TIGR00494">
    <property type="entry name" value="crcB"/>
    <property type="match status" value="1"/>
</dbReference>
<evidence type="ECO:0000256" key="8">
    <source>
        <dbReference type="SAM" id="Phobius"/>
    </source>
</evidence>
<evidence type="ECO:0000256" key="7">
    <source>
        <dbReference type="ARBA" id="ARBA00035585"/>
    </source>
</evidence>
<dbReference type="InterPro" id="IPR003691">
    <property type="entry name" value="FluC"/>
</dbReference>
<comment type="catalytic activity">
    <reaction evidence="7">
        <text>fluoride(in) = fluoride(out)</text>
        <dbReference type="Rhea" id="RHEA:76159"/>
        <dbReference type="ChEBI" id="CHEBI:17051"/>
    </reaction>
    <physiologicalReaction direction="left-to-right" evidence="7">
        <dbReference type="Rhea" id="RHEA:76160"/>
    </physiologicalReaction>
</comment>
<evidence type="ECO:0000256" key="3">
    <source>
        <dbReference type="ARBA" id="ARBA00022692"/>
    </source>
</evidence>